<keyword evidence="3" id="KW-1185">Reference proteome</keyword>
<name>A0ABP9HAW0_9ACTN</name>
<proteinExistence type="predicted"/>
<dbReference type="EMBL" id="BAABHS010000010">
    <property type="protein sequence ID" value="GAA4965738.1"/>
    <property type="molecule type" value="Genomic_DNA"/>
</dbReference>
<evidence type="ECO:0000313" key="2">
    <source>
        <dbReference type="EMBL" id="GAA4965738.1"/>
    </source>
</evidence>
<evidence type="ECO:0000256" key="1">
    <source>
        <dbReference type="SAM" id="MobiDB-lite"/>
    </source>
</evidence>
<comment type="caution">
    <text evidence="2">The sequence shown here is derived from an EMBL/GenBank/DDBJ whole genome shotgun (WGS) entry which is preliminary data.</text>
</comment>
<feature type="region of interest" description="Disordered" evidence="1">
    <location>
        <begin position="367"/>
        <end position="392"/>
    </location>
</feature>
<reference evidence="3" key="1">
    <citation type="journal article" date="2019" name="Int. J. Syst. Evol. Microbiol.">
        <title>The Global Catalogue of Microorganisms (GCM) 10K type strain sequencing project: providing services to taxonomists for standard genome sequencing and annotation.</title>
        <authorList>
            <consortium name="The Broad Institute Genomics Platform"/>
            <consortium name="The Broad Institute Genome Sequencing Center for Infectious Disease"/>
            <person name="Wu L."/>
            <person name="Ma J."/>
        </authorList>
    </citation>
    <scope>NUCLEOTIDE SEQUENCE [LARGE SCALE GENOMIC DNA]</scope>
    <source>
        <strain evidence="3">JCM 17986</strain>
    </source>
</reference>
<feature type="region of interest" description="Disordered" evidence="1">
    <location>
        <begin position="164"/>
        <end position="192"/>
    </location>
</feature>
<feature type="compositionally biased region" description="Basic and acidic residues" evidence="1">
    <location>
        <begin position="177"/>
        <end position="192"/>
    </location>
</feature>
<evidence type="ECO:0000313" key="3">
    <source>
        <dbReference type="Proteomes" id="UP001500466"/>
    </source>
</evidence>
<feature type="compositionally biased region" description="Pro residues" evidence="1">
    <location>
        <begin position="371"/>
        <end position="382"/>
    </location>
</feature>
<dbReference type="RefSeq" id="WP_345676204.1">
    <property type="nucleotide sequence ID" value="NZ_BAABHS010000010.1"/>
</dbReference>
<gene>
    <name evidence="2" type="ORF">GCM10023205_32660</name>
</gene>
<sequence length="392" mass="42684">MRTVFDGDVDVAYMSMYVDARDDWARSLGNAVGGQENGICGAAEPGHLHLMTGMHTGHIRLTIEIHDTAPALDDHWEDIVEASFTPETATVCLNQWGGGTPCEFALAATTYRVRYCATGMDAGNDMNVVLDGEPHVDSYLLQFWPAPERPDRVLKQTSRQAAYWHGHARSQPPPPTPEERAEAARRAAEEERERRLEAARQYEIRAWGGREPSDRLRNVRGNVHGLRLLDVHLAHALDAADPAVRRRIARWAVRRAFEAAGLAQISWIAPALDALDAGDRLPEPFDDLRRAFDRVLGDPGVPRSTVVISALAPREISRQAVALPALTAAAEPDALHAAVDAVYAAASSFGADGGAFLAEVRRAFPELGDVPDPPDPPVPTMPPEMLRGGFTG</sequence>
<accession>A0ABP9HAW0</accession>
<protein>
    <submittedName>
        <fullName evidence="2">Uncharacterized protein</fullName>
    </submittedName>
</protein>
<organism evidence="2 3">
    <name type="scientific">Yinghuangia aomiensis</name>
    <dbReference type="NCBI Taxonomy" id="676205"/>
    <lineage>
        <taxon>Bacteria</taxon>
        <taxon>Bacillati</taxon>
        <taxon>Actinomycetota</taxon>
        <taxon>Actinomycetes</taxon>
        <taxon>Kitasatosporales</taxon>
        <taxon>Streptomycetaceae</taxon>
        <taxon>Yinghuangia</taxon>
    </lineage>
</organism>
<dbReference type="Proteomes" id="UP001500466">
    <property type="component" value="Unassembled WGS sequence"/>
</dbReference>